<dbReference type="Proteomes" id="UP000199403">
    <property type="component" value="Unassembled WGS sequence"/>
</dbReference>
<evidence type="ECO:0000313" key="3">
    <source>
        <dbReference type="Proteomes" id="UP000199403"/>
    </source>
</evidence>
<dbReference type="RefSeq" id="WP_092172038.1">
    <property type="nucleotide sequence ID" value="NZ_FNZH01000002.1"/>
</dbReference>
<organism evidence="2 3">
    <name type="scientific">Cyclobacterium xiamenense</name>
    <dbReference type="NCBI Taxonomy" id="1297121"/>
    <lineage>
        <taxon>Bacteria</taxon>
        <taxon>Pseudomonadati</taxon>
        <taxon>Bacteroidota</taxon>
        <taxon>Cytophagia</taxon>
        <taxon>Cytophagales</taxon>
        <taxon>Cyclobacteriaceae</taxon>
        <taxon>Cyclobacterium</taxon>
    </lineage>
</organism>
<dbReference type="EMBL" id="FNZH01000002">
    <property type="protein sequence ID" value="SEJ16606.1"/>
    <property type="molecule type" value="Genomic_DNA"/>
</dbReference>
<evidence type="ECO:0000256" key="1">
    <source>
        <dbReference type="PROSITE-ProRule" id="PRU00339"/>
    </source>
</evidence>
<accession>A0A1H6WLJ9</accession>
<feature type="repeat" description="TPR" evidence="1">
    <location>
        <begin position="335"/>
        <end position="368"/>
    </location>
</feature>
<dbReference type="AlphaFoldDB" id="A0A1H6WLJ9"/>
<reference evidence="3" key="1">
    <citation type="submission" date="2016-10" db="EMBL/GenBank/DDBJ databases">
        <authorList>
            <person name="Varghese N."/>
            <person name="Submissions S."/>
        </authorList>
    </citation>
    <scope>NUCLEOTIDE SEQUENCE [LARGE SCALE GENOMIC DNA]</scope>
    <source>
        <strain evidence="3">IBRC-M 10761</strain>
    </source>
</reference>
<gene>
    <name evidence="2" type="ORF">SAMN05192553_102721</name>
</gene>
<proteinExistence type="predicted"/>
<dbReference type="InterPro" id="IPR019734">
    <property type="entry name" value="TPR_rpt"/>
</dbReference>
<protein>
    <submittedName>
        <fullName evidence="2">Uncharacterized protein</fullName>
    </submittedName>
</protein>
<sequence length="521" mass="60496">MKRLLLIGLLFVTVAKTKSQTKTHTGKFEDGIATYQYYENEKMERVFHGSFDYEGSLYNLKGDFLNGNKNGKWDIYATNKSFSGWGGSIKINTEISGEYKNGLLDGNWSYSNSLKLIRSNQDDKEVSTATFKNNHFIGKVTYEANWPSNYSVIGQFDSLGFMSGSWIYIKGVEKDEIRFINGVASWRLYNNITNGEMKVFCDSTRFVNEFWAAYDISSNTSTVNGKVYRPDTVLISSDKRVYNNNGPYEKKSIRNIIKIADPSMSIDRSFNPICIWQNESISVYESSLIDNPLYYYSAGSVRPIGKQIVISECNRSSDCYKRSPKGKEELKEYQFKEYINQADRRFNDNQFQSAIEYYERALEIKEDENVQEQVLRVKKFIQSQTKRIEDENKRIEIIKEIKVFEKKLLANKLSMDNPNSDLANKKHLFTAYKTASKYLLENIYDKYVDAGRIELQTISSREISLPDFEMSLTEIKKYHKEIKFIVDFQETILKLTSEETKKLEKELKKLSSPNDIIEKLN</sequence>
<keyword evidence="3" id="KW-1185">Reference proteome</keyword>
<dbReference type="OrthoDB" id="9814002at2"/>
<keyword evidence="1" id="KW-0802">TPR repeat</keyword>
<evidence type="ECO:0000313" key="2">
    <source>
        <dbReference type="EMBL" id="SEJ16606.1"/>
    </source>
</evidence>
<name>A0A1H6WLJ9_9BACT</name>
<dbReference type="PROSITE" id="PS50005">
    <property type="entry name" value="TPR"/>
    <property type="match status" value="1"/>
</dbReference>